<sequence length="407" mass="42862">MSDKCLKSDLLEAFSAALRAVDPVAVTSRAVSEWDNGKPVSVIAIGKAACGLYEGAWQALGDQINAALVITGREYARSVPGDPEFCFGAHPVPDQGSVDAGKRLVEFLTTSCKHNRILVLISGGSSAMVERLRDGVGFDDLQRVNEWLLASGFDILQMNAIRKRLSAIKGGGLLDFLPHHDAQVMLISDVPGDDLGSIGSGLMTDDQELSTKIMALSLPSWVETLLQTGSDSPQRPAISQQLIASNTIALDAAEQSLLPLGLPVMRHGLLQGDAVVRGGEIGSFLLQADPGIHLWGGETTMNLPENPGRGGRNQHLALTLAKRIDGASEDIRVLAASTDGIDGASQDAGAIVDTQTIENGRSLGLNANDALVRADSNSYFDELGALVHTGATGTNVMDLVIACKQPL</sequence>
<dbReference type="InterPro" id="IPR025286">
    <property type="entry name" value="MOFRL_assoc_dom"/>
</dbReference>
<dbReference type="InterPro" id="IPR038614">
    <property type="entry name" value="GK_N_sf"/>
</dbReference>
<name>A0A0B0H6V3_SOVGS</name>
<dbReference type="EC" id="1.1.1.81" evidence="3"/>
<keyword evidence="3" id="KW-0418">Kinase</keyword>
<evidence type="ECO:0000313" key="4">
    <source>
        <dbReference type="Proteomes" id="UP000030856"/>
    </source>
</evidence>
<dbReference type="InterPro" id="IPR037035">
    <property type="entry name" value="GK-like_C_sf"/>
</dbReference>
<evidence type="ECO:0000259" key="2">
    <source>
        <dbReference type="Pfam" id="PF13660"/>
    </source>
</evidence>
<dbReference type="PATRIC" id="fig|2340.3.peg.416"/>
<evidence type="ECO:0000313" key="3">
    <source>
        <dbReference type="EMBL" id="KHF25903.1"/>
    </source>
</evidence>
<comment type="caution">
    <text evidence="3">The sequence shown here is derived from an EMBL/GenBank/DDBJ whole genome shotgun (WGS) entry which is preliminary data.</text>
</comment>
<dbReference type="GO" id="GO:0008887">
    <property type="term" value="F:glycerate kinase activity"/>
    <property type="evidence" value="ECO:0007669"/>
    <property type="project" value="InterPro"/>
</dbReference>
<protein>
    <submittedName>
        <fullName evidence="3">Putative glycerate kinase</fullName>
        <ecNumber evidence="3">1.1.1.81</ecNumber>
    </submittedName>
</protein>
<dbReference type="InterPro" id="IPR039760">
    <property type="entry name" value="MOFRL_protein"/>
</dbReference>
<accession>A0A0B0H6V3</accession>
<proteinExistence type="predicted"/>
<dbReference type="eggNOG" id="COG2379">
    <property type="taxonomic scope" value="Bacteria"/>
</dbReference>
<keyword evidence="3" id="KW-0808">Transferase</keyword>
<dbReference type="GO" id="GO:0005737">
    <property type="term" value="C:cytoplasm"/>
    <property type="evidence" value="ECO:0007669"/>
    <property type="project" value="TreeGrafter"/>
</dbReference>
<dbReference type="Gene3D" id="3.40.50.10180">
    <property type="entry name" value="Glycerate kinase, MOFRL-like N-terminal domain"/>
    <property type="match status" value="1"/>
</dbReference>
<dbReference type="STRING" id="2340.JV46_20130"/>
<feature type="domain" description="MOFRL" evidence="1">
    <location>
        <begin position="293"/>
        <end position="398"/>
    </location>
</feature>
<dbReference type="GO" id="GO:0016618">
    <property type="term" value="F:hydroxypyruvate reductase [NAD(P)H] activity"/>
    <property type="evidence" value="ECO:0007669"/>
    <property type="project" value="UniProtKB-EC"/>
</dbReference>
<dbReference type="Pfam" id="PF05161">
    <property type="entry name" value="MOFRL"/>
    <property type="match status" value="1"/>
</dbReference>
<dbReference type="Proteomes" id="UP000030856">
    <property type="component" value="Unassembled WGS sequence"/>
</dbReference>
<dbReference type="PANTHER" id="PTHR12227:SF0">
    <property type="entry name" value="GLYCERATE KINASE"/>
    <property type="match status" value="1"/>
</dbReference>
<evidence type="ECO:0000259" key="1">
    <source>
        <dbReference type="Pfam" id="PF05161"/>
    </source>
</evidence>
<dbReference type="Gene3D" id="3.40.1480.10">
    <property type="entry name" value="MOFRL domain"/>
    <property type="match status" value="1"/>
</dbReference>
<dbReference type="OrthoDB" id="9766552at2"/>
<dbReference type="Pfam" id="PF13660">
    <property type="entry name" value="DUF4147"/>
    <property type="match status" value="1"/>
</dbReference>
<reference evidence="3 4" key="1">
    <citation type="journal article" date="2014" name="BMC Genomics">
        <title>The genome of the intracellular bacterium of the coastal bivalve, Solemya velum: a blueprint for thriving in and out of symbiosis.</title>
        <authorList>
            <person name="Dmytrenko O."/>
            <person name="Russell S.L."/>
            <person name="Loo W.T."/>
            <person name="Fontanez K.M."/>
            <person name="Liao L."/>
            <person name="Roeselers G."/>
            <person name="Sharma R."/>
            <person name="Stewart F.J."/>
            <person name="Newton I.L."/>
            <person name="Woyke T."/>
            <person name="Wu D."/>
            <person name="Lang J.M."/>
            <person name="Eisen J.A."/>
            <person name="Cavanaugh C.M."/>
        </authorList>
    </citation>
    <scope>NUCLEOTIDE SEQUENCE [LARGE SCALE GENOMIC DNA]</scope>
    <source>
        <strain evidence="3 4">WH</strain>
    </source>
</reference>
<dbReference type="SUPFAM" id="SSF82544">
    <property type="entry name" value="GckA/TtuD-like"/>
    <property type="match status" value="1"/>
</dbReference>
<gene>
    <name evidence="3" type="ORF">JV46_20130</name>
</gene>
<dbReference type="InterPro" id="IPR007835">
    <property type="entry name" value="MOFRL"/>
</dbReference>
<keyword evidence="4" id="KW-1185">Reference proteome</keyword>
<dbReference type="AlphaFoldDB" id="A0A0B0H6V3"/>
<dbReference type="PANTHER" id="PTHR12227">
    <property type="entry name" value="GLYCERATE KINASE"/>
    <property type="match status" value="1"/>
</dbReference>
<keyword evidence="3" id="KW-0560">Oxidoreductase</keyword>
<feature type="domain" description="MOFRL-associated" evidence="2">
    <location>
        <begin position="10"/>
        <end position="214"/>
    </location>
</feature>
<dbReference type="RefSeq" id="WP_043115594.1">
    <property type="nucleotide sequence ID" value="NZ_JRAA01000001.1"/>
</dbReference>
<dbReference type="EMBL" id="JRAA01000001">
    <property type="protein sequence ID" value="KHF25903.1"/>
    <property type="molecule type" value="Genomic_DNA"/>
</dbReference>
<organism evidence="3 4">
    <name type="scientific">Solemya velum gill symbiont</name>
    <dbReference type="NCBI Taxonomy" id="2340"/>
    <lineage>
        <taxon>Bacteria</taxon>
        <taxon>Pseudomonadati</taxon>
        <taxon>Pseudomonadota</taxon>
        <taxon>Gammaproteobacteria</taxon>
        <taxon>sulfur-oxidizing symbionts</taxon>
    </lineage>
</organism>